<evidence type="ECO:0000256" key="1">
    <source>
        <dbReference type="SAM" id="SignalP"/>
    </source>
</evidence>
<dbReference type="Gene3D" id="3.40.50.1110">
    <property type="entry name" value="SGNH hydrolase"/>
    <property type="match status" value="1"/>
</dbReference>
<dbReference type="InterPro" id="IPR013830">
    <property type="entry name" value="SGNH_hydro"/>
</dbReference>
<dbReference type="RefSeq" id="WP_254163000.1">
    <property type="nucleotide sequence ID" value="NZ_JAHESF010000008.1"/>
</dbReference>
<dbReference type="GO" id="GO:0004622">
    <property type="term" value="F:phosphatidylcholine lysophospholipase activity"/>
    <property type="evidence" value="ECO:0007669"/>
    <property type="project" value="TreeGrafter"/>
</dbReference>
<dbReference type="SUPFAM" id="SSF52266">
    <property type="entry name" value="SGNH hydrolase"/>
    <property type="match status" value="1"/>
</dbReference>
<comment type="caution">
    <text evidence="3">The sequence shown here is derived from an EMBL/GenBank/DDBJ whole genome shotgun (WGS) entry which is preliminary data.</text>
</comment>
<organism evidence="3 4">
    <name type="scientific">Chryseosolibacter histidini</name>
    <dbReference type="NCBI Taxonomy" id="2782349"/>
    <lineage>
        <taxon>Bacteria</taxon>
        <taxon>Pseudomonadati</taxon>
        <taxon>Bacteroidota</taxon>
        <taxon>Cytophagia</taxon>
        <taxon>Cytophagales</taxon>
        <taxon>Chryseotaleaceae</taxon>
        <taxon>Chryseosolibacter</taxon>
    </lineage>
</organism>
<feature type="domain" description="SGNH hydrolase-type esterase" evidence="2">
    <location>
        <begin position="50"/>
        <end position="206"/>
    </location>
</feature>
<protein>
    <recommendedName>
        <fullName evidence="2">SGNH hydrolase-type esterase domain-containing protein</fullName>
    </recommendedName>
</protein>
<gene>
    <name evidence="3" type="ORF">KK083_09925</name>
</gene>
<keyword evidence="1" id="KW-0732">Signal</keyword>
<keyword evidence="4" id="KW-1185">Reference proteome</keyword>
<proteinExistence type="predicted"/>
<dbReference type="AlphaFoldDB" id="A0AAP2GMP4"/>
<dbReference type="InterPro" id="IPR036514">
    <property type="entry name" value="SGNH_hydro_sf"/>
</dbReference>
<dbReference type="EMBL" id="JAHESF010000008">
    <property type="protein sequence ID" value="MBT1697193.1"/>
    <property type="molecule type" value="Genomic_DNA"/>
</dbReference>
<sequence length="216" mass="25079">MKKFLILFFVLTALTLRAQEPPFWREIQAFKRQDSISFPPKKAIVFTGSSSFAFWKDLQHDFPGHKVINRGFGGSSLPHVIRYADDIIIPYKPKQVVIYCGENDFALDTTLSPEAVAKRFEELFTLIRKERRRANIVYVSMKPSPRRQSLMPKMEKANALISDFLKKQRKASYVNIYNAMLDAQGAPRKELFLNDNLHMNEKGYAIWIEAIEPHLR</sequence>
<dbReference type="PANTHER" id="PTHR30383">
    <property type="entry name" value="THIOESTERASE 1/PROTEASE 1/LYSOPHOSPHOLIPASE L1"/>
    <property type="match status" value="1"/>
</dbReference>
<dbReference type="PANTHER" id="PTHR30383:SF5">
    <property type="entry name" value="SGNH HYDROLASE-TYPE ESTERASE DOMAIN-CONTAINING PROTEIN"/>
    <property type="match status" value="1"/>
</dbReference>
<name>A0AAP2GMP4_9BACT</name>
<feature type="signal peptide" evidence="1">
    <location>
        <begin position="1"/>
        <end position="18"/>
    </location>
</feature>
<dbReference type="Proteomes" id="UP001319200">
    <property type="component" value="Unassembled WGS sequence"/>
</dbReference>
<evidence type="ECO:0000313" key="3">
    <source>
        <dbReference type="EMBL" id="MBT1697193.1"/>
    </source>
</evidence>
<evidence type="ECO:0000313" key="4">
    <source>
        <dbReference type="Proteomes" id="UP001319200"/>
    </source>
</evidence>
<reference evidence="3 4" key="1">
    <citation type="submission" date="2021-05" db="EMBL/GenBank/DDBJ databases">
        <title>A Polyphasic approach of four new species of the genus Ohtaekwangia: Ohtaekwangia histidinii sp. nov., Ohtaekwangia cretensis sp. nov., Ohtaekwangia indiensis sp. nov., Ohtaekwangia reichenbachii sp. nov. from diverse environment.</title>
        <authorList>
            <person name="Octaviana S."/>
        </authorList>
    </citation>
    <scope>NUCLEOTIDE SEQUENCE [LARGE SCALE GENOMIC DNA]</scope>
    <source>
        <strain evidence="3 4">PWU4</strain>
    </source>
</reference>
<feature type="chain" id="PRO_5043056424" description="SGNH hydrolase-type esterase domain-containing protein" evidence="1">
    <location>
        <begin position="19"/>
        <end position="216"/>
    </location>
</feature>
<evidence type="ECO:0000259" key="2">
    <source>
        <dbReference type="Pfam" id="PF13472"/>
    </source>
</evidence>
<dbReference type="InterPro" id="IPR051532">
    <property type="entry name" value="Ester_Hydrolysis_Enzymes"/>
</dbReference>
<accession>A0AAP2GMP4</accession>
<dbReference type="Pfam" id="PF13472">
    <property type="entry name" value="Lipase_GDSL_2"/>
    <property type="match status" value="1"/>
</dbReference>